<keyword evidence="12" id="KW-1185">Reference proteome</keyword>
<dbReference type="Proteomes" id="UP000790833">
    <property type="component" value="Unassembled WGS sequence"/>
</dbReference>
<keyword evidence="3 6" id="KW-0732">Signal</keyword>
<dbReference type="GO" id="GO:0005788">
    <property type="term" value="C:endoplasmic reticulum lumen"/>
    <property type="evidence" value="ECO:0007669"/>
    <property type="project" value="UniProtKB-SubCell"/>
</dbReference>
<dbReference type="GO" id="GO:0036503">
    <property type="term" value="P:ERAD pathway"/>
    <property type="evidence" value="ECO:0007669"/>
    <property type="project" value="TreeGrafter"/>
</dbReference>
<protein>
    <recommendedName>
        <fullName evidence="13">UDP-glucose:glycoprotein glucosyltransferase</fullName>
    </recommendedName>
</protein>
<organism evidence="11 12">
    <name type="scientific">Scheffersomyces spartinae</name>
    <dbReference type="NCBI Taxonomy" id="45513"/>
    <lineage>
        <taxon>Eukaryota</taxon>
        <taxon>Fungi</taxon>
        <taxon>Dikarya</taxon>
        <taxon>Ascomycota</taxon>
        <taxon>Saccharomycotina</taxon>
        <taxon>Pichiomycetes</taxon>
        <taxon>Debaryomycetaceae</taxon>
        <taxon>Scheffersomyces</taxon>
    </lineage>
</organism>
<dbReference type="InterPro" id="IPR009448">
    <property type="entry name" value="UDP-g_GGtrans"/>
</dbReference>
<dbReference type="GO" id="GO:0051082">
    <property type="term" value="F:unfolded protein binding"/>
    <property type="evidence" value="ECO:0007669"/>
    <property type="project" value="TreeGrafter"/>
</dbReference>
<dbReference type="SUPFAM" id="SSF53448">
    <property type="entry name" value="Nucleotide-diphospho-sugar transferases"/>
    <property type="match status" value="1"/>
</dbReference>
<dbReference type="Pfam" id="PF06427">
    <property type="entry name" value="UDP-g_GGTase"/>
    <property type="match status" value="1"/>
</dbReference>
<sequence length="1445" mass="165108">MITYFVVIAQLALFSCALALPQVTVHGEASWTQVPFAIRLLESVAAFDESLYESALRSIFAIGGSDIDFNHDYDENDDDADDVNNVLKDSIVYDRFFAQHNNLSHIAKSVIDFHLTYNMFGPRIGAHYAYYVSKKYSTSIALKCTTDSFGTTMSDHNSWVQFKNQIYCSNEDLFAFKTESQAENVLETFDRVIGKLGPIVVFYGEPSSKQFLPMLDSLLTDSKNGKLRFVFRYIPDETASRDHLRGYSVDFTINNMRNTKKDSDEDFPLGDIRNIDCSLLRYPSNVKDIGLKLTSYILNQDISELEKFEALKTISQSLPCYMASLDKSPVSEAVKAALTSNEKKGITSNTNGFYINGSPINKLELNVFNAFEKVKSELVIVQSLQALGLTTIQAKYLINKFALVSAVNDYKYRSGKSLWGSNTNRFKVYEQRFNPKGKSDGGVIFFNNIEEDQTYEKYSRNADEIYLGPQGMNIRMGQIPPLRENVHDLIFVINLHDKEQLRVLFSFAKVILDQGLVHQLGILPLKGSDPLDEFMARKLYSILMVSDTTEALGFLYAYFATMEPEEEQKLFDSIEDNIDDLDELFATANQFSIKEPSIIFSGVIHSLYERDWQLSMAQQILHDVKTLQEAMMEGKHENRTLKSILYDDAKSERNLKINPANPSDIKYKLITDELVSKSLPIRFAGNQTYLPTTVWLIGDFGSEIILEQLILLLSVMKEADFNFQLRLVNTRTNTQVFDMISSITEITEEKIDHIIEWVDTIRNDIPVYRYAKTQDLFKVFEDCDISIDKNTLLVNSRVLDLDEVFSEKNIRSLLEFENSYRLSTFDRIIEEKSNIFNDKNSSVEFIESIGGDSFDFFDMLSSIVTNSFYLSKDILSTDVSRYDFDILDMLNSITVVDNDSDEKEIDLLLILDPLDEYSQDMLTIANAFVDFQFVQVRILIQPSTDKQVSRFHSGNMPRSKPTFGLEGDFITESVPSSLVLPVNESFTLNLRAPFSWVTEIKNVSKDFDSANFTLSGLNVEPKLTFGLKKLVLEGYASYVDYGSYPSGLILSLSNNTYSTDATVLSTLGYFQFSVSPGSWRLGINSKFNSVGYSLLNDIKGYETSNEYIVSSYPVSVYSLAGLKIYPKFTTGKAIAVDEDSKNPVKGWSVKLLLNKLTFKKEPEVNVFTVISGPTYERLSKTMILSVIKNSKYSVKFWILEKYISPQFRSDLAILAKKYGFEYEFIGYQWPVWLRAQDLHHREVWAYKILFLDVLFPMNLSRVIYIDADLTVRSDLKELIDFDLEGAPYGFTPMCEDRDEMSQYRFWKSGYWDKVLGDDFKYHISAMFVVDLEVFRKLYVGHYLRSSYQKLSSDPNSLANLDQDLPNNLQHRVPIYSLPAKWLWCETWCSGSTKEEASIIDMCNNPANLEPKSKAIERIVPEWTLLEKEVNGTLQEAFESACHDEL</sequence>
<evidence type="ECO:0000256" key="3">
    <source>
        <dbReference type="ARBA" id="ARBA00022729"/>
    </source>
</evidence>
<evidence type="ECO:0000256" key="4">
    <source>
        <dbReference type="ARBA" id="ARBA00022824"/>
    </source>
</evidence>
<dbReference type="Gene3D" id="3.90.550.10">
    <property type="entry name" value="Spore Coat Polysaccharide Biosynthesis Protein SpsA, Chain A"/>
    <property type="match status" value="1"/>
</dbReference>
<dbReference type="InterPro" id="IPR029044">
    <property type="entry name" value="Nucleotide-diphossugar_trans"/>
</dbReference>
<dbReference type="InterPro" id="IPR040692">
    <property type="entry name" value="UGGT_TRXL_3"/>
</dbReference>
<evidence type="ECO:0000259" key="9">
    <source>
        <dbReference type="Pfam" id="PF18402"/>
    </source>
</evidence>
<dbReference type="GO" id="GO:0003980">
    <property type="term" value="F:UDP-glucose:glycoprotein glucosyltransferase activity"/>
    <property type="evidence" value="ECO:0007669"/>
    <property type="project" value="InterPro"/>
</dbReference>
<dbReference type="Pfam" id="PF18402">
    <property type="entry name" value="Thioredoxin_14"/>
    <property type="match status" value="1"/>
</dbReference>
<dbReference type="Pfam" id="PF18400">
    <property type="entry name" value="Thioredoxin_12"/>
    <property type="match status" value="1"/>
</dbReference>
<name>A0A9P7V4T6_9ASCO</name>
<feature type="domain" description="UGGT thioredoxin-like" evidence="9">
    <location>
        <begin position="440"/>
        <end position="656"/>
    </location>
</feature>
<evidence type="ECO:0000256" key="2">
    <source>
        <dbReference type="ARBA" id="ARBA00004319"/>
    </source>
</evidence>
<evidence type="ECO:0000313" key="11">
    <source>
        <dbReference type="EMBL" id="KAG7191331.1"/>
    </source>
</evidence>
<evidence type="ECO:0000259" key="7">
    <source>
        <dbReference type="Pfam" id="PF18400"/>
    </source>
</evidence>
<comment type="caution">
    <text evidence="11">The sequence shown here is derived from an EMBL/GenBank/DDBJ whole genome shotgun (WGS) entry which is preliminary data.</text>
</comment>
<evidence type="ECO:0008006" key="13">
    <source>
        <dbReference type="Google" id="ProtNLM"/>
    </source>
</evidence>
<evidence type="ECO:0000256" key="1">
    <source>
        <dbReference type="ARBA" id="ARBA00001913"/>
    </source>
</evidence>
<evidence type="ECO:0000256" key="5">
    <source>
        <dbReference type="ARBA" id="ARBA00023180"/>
    </source>
</evidence>
<evidence type="ECO:0000259" key="8">
    <source>
        <dbReference type="Pfam" id="PF18401"/>
    </source>
</evidence>
<dbReference type="EMBL" id="JAHMUF010000033">
    <property type="protein sequence ID" value="KAG7191331.1"/>
    <property type="molecule type" value="Genomic_DNA"/>
</dbReference>
<accession>A0A9P7V4T6</accession>
<comment type="subcellular location">
    <subcellularLocation>
        <location evidence="2">Endoplasmic reticulum lumen</location>
    </subcellularLocation>
</comment>
<dbReference type="Pfam" id="PF18404">
    <property type="entry name" value="Glyco_transf_24"/>
    <property type="match status" value="1"/>
</dbReference>
<gene>
    <name evidence="11" type="ORF">KQ657_003536</name>
</gene>
<feature type="domain" description="Glucosyltransferase 24 catalytic" evidence="10">
    <location>
        <begin position="1164"/>
        <end position="1430"/>
    </location>
</feature>
<feature type="domain" description="UGGT thioredoxin-like" evidence="8">
    <location>
        <begin position="284"/>
        <end position="409"/>
    </location>
</feature>
<dbReference type="InterPro" id="IPR040694">
    <property type="entry name" value="UGGT_TRXL_2"/>
</dbReference>
<keyword evidence="5" id="KW-0325">Glycoprotein</keyword>
<proteinExistence type="predicted"/>
<dbReference type="PANTHER" id="PTHR11226:SF0">
    <property type="entry name" value="UDP-GLUCOSE:GLYCOPROTEIN GLUCOSYLTRANSFERASE"/>
    <property type="match status" value="1"/>
</dbReference>
<feature type="signal peptide" evidence="6">
    <location>
        <begin position="1"/>
        <end position="19"/>
    </location>
</feature>
<reference evidence="11" key="1">
    <citation type="submission" date="2021-03" db="EMBL/GenBank/DDBJ databases">
        <authorList>
            <person name="Palmer J.M."/>
        </authorList>
    </citation>
    <scope>NUCLEOTIDE SEQUENCE</scope>
    <source>
        <strain evidence="11">ARV_011</strain>
    </source>
</reference>
<evidence type="ECO:0000313" key="12">
    <source>
        <dbReference type="Proteomes" id="UP000790833"/>
    </source>
</evidence>
<evidence type="ECO:0000256" key="6">
    <source>
        <dbReference type="SAM" id="SignalP"/>
    </source>
</evidence>
<dbReference type="Pfam" id="PF18401">
    <property type="entry name" value="Thioredoxin_13"/>
    <property type="match status" value="1"/>
</dbReference>
<dbReference type="GeneID" id="66116910"/>
<dbReference type="RefSeq" id="XP_043046883.1">
    <property type="nucleotide sequence ID" value="XM_043194255.1"/>
</dbReference>
<dbReference type="OrthoDB" id="27683at2759"/>
<dbReference type="GO" id="GO:0018279">
    <property type="term" value="P:protein N-linked glycosylation via asparagine"/>
    <property type="evidence" value="ECO:0007669"/>
    <property type="project" value="TreeGrafter"/>
</dbReference>
<comment type="cofactor">
    <cofactor evidence="1">
        <name>Ca(2+)</name>
        <dbReference type="ChEBI" id="CHEBI:29108"/>
    </cofactor>
</comment>
<feature type="chain" id="PRO_5040206974" description="UDP-glucose:glycoprotein glucosyltransferase" evidence="6">
    <location>
        <begin position="20"/>
        <end position="1445"/>
    </location>
</feature>
<dbReference type="InterPro" id="IPR040497">
    <property type="entry name" value="Glyco_transf_24"/>
</dbReference>
<dbReference type="InterPro" id="IPR040693">
    <property type="entry name" value="UGGT_TRXL_1"/>
</dbReference>
<feature type="domain" description="UGGT thioredoxin-like" evidence="7">
    <location>
        <begin position="35"/>
        <end position="240"/>
    </location>
</feature>
<dbReference type="PANTHER" id="PTHR11226">
    <property type="entry name" value="UDP-GLUCOSE GLYCOPROTEIN:GLUCOSYLTRANSFERASE"/>
    <property type="match status" value="1"/>
</dbReference>
<keyword evidence="4" id="KW-0256">Endoplasmic reticulum</keyword>
<evidence type="ECO:0000259" key="10">
    <source>
        <dbReference type="Pfam" id="PF18404"/>
    </source>
</evidence>